<dbReference type="GO" id="GO:0008171">
    <property type="term" value="F:O-methyltransferase activity"/>
    <property type="evidence" value="ECO:0007669"/>
    <property type="project" value="InterPro"/>
</dbReference>
<dbReference type="AlphaFoldDB" id="M7T0R0"/>
<dbReference type="eggNOG" id="KOG3178">
    <property type="taxonomic scope" value="Eukaryota"/>
</dbReference>
<dbReference type="InterPro" id="IPR001077">
    <property type="entry name" value="COMT_C"/>
</dbReference>
<dbReference type="SUPFAM" id="SSF46785">
    <property type="entry name" value="Winged helix' DNA-binding domain"/>
    <property type="match status" value="1"/>
</dbReference>
<evidence type="ECO:0000313" key="6">
    <source>
        <dbReference type="EMBL" id="EMR72499.1"/>
    </source>
</evidence>
<evidence type="ECO:0000259" key="5">
    <source>
        <dbReference type="Pfam" id="PF00891"/>
    </source>
</evidence>
<proteinExistence type="predicted"/>
<reference evidence="7" key="1">
    <citation type="journal article" date="2013" name="Genome Announc.">
        <title>Draft genome sequence of the grapevine dieback fungus Eutypa lata UCR-EL1.</title>
        <authorList>
            <person name="Blanco-Ulate B."/>
            <person name="Rolshausen P.E."/>
            <person name="Cantu D."/>
        </authorList>
    </citation>
    <scope>NUCLEOTIDE SEQUENCE [LARGE SCALE GENOMIC DNA]</scope>
    <source>
        <strain evidence="7">UCR-EL1</strain>
    </source>
</reference>
<dbReference type="PIRSF" id="PIRSF005739">
    <property type="entry name" value="O-mtase"/>
    <property type="match status" value="1"/>
</dbReference>
<organism evidence="6 7">
    <name type="scientific">Eutypa lata (strain UCR-EL1)</name>
    <name type="common">Grapevine dieback disease fungus</name>
    <name type="synonym">Eutypa armeniacae</name>
    <dbReference type="NCBI Taxonomy" id="1287681"/>
    <lineage>
        <taxon>Eukaryota</taxon>
        <taxon>Fungi</taxon>
        <taxon>Dikarya</taxon>
        <taxon>Ascomycota</taxon>
        <taxon>Pezizomycotina</taxon>
        <taxon>Sordariomycetes</taxon>
        <taxon>Xylariomycetidae</taxon>
        <taxon>Xylariales</taxon>
        <taxon>Diatrypaceae</taxon>
        <taxon>Eutypa</taxon>
    </lineage>
</organism>
<accession>M7T0R0</accession>
<dbReference type="InterPro" id="IPR036390">
    <property type="entry name" value="WH_DNA-bd_sf"/>
</dbReference>
<dbReference type="InterPro" id="IPR029063">
    <property type="entry name" value="SAM-dependent_MTases_sf"/>
</dbReference>
<evidence type="ECO:0000256" key="3">
    <source>
        <dbReference type="ARBA" id="ARBA00022691"/>
    </source>
</evidence>
<dbReference type="InterPro" id="IPR036388">
    <property type="entry name" value="WH-like_DNA-bd_sf"/>
</dbReference>
<evidence type="ECO:0000313" key="7">
    <source>
        <dbReference type="Proteomes" id="UP000012174"/>
    </source>
</evidence>
<dbReference type="HOGENOM" id="CLU_005533_5_2_1"/>
<feature type="domain" description="O-methyltransferase C-terminal" evidence="5">
    <location>
        <begin position="232"/>
        <end position="381"/>
    </location>
</feature>
<sequence length="405" mass="45363">MANAEALCNELSQHIQALQNGSEIARRRATTAARRIITEIIDPEEEIEQHAIVLAEMACIRMYMAWGFFDKIPTDGSSISYAELASSIGADEALVRRLGQMLVATGKLRRPSPDRVAHSRLSPTFKAGNHDGDHFTMMTDEFQSAYQAFPRFFEKYGPRVPEGETKVPFCFPDGVDGKLTYWELIAQRGPDNVDRFGRAMQGLQTYAWPYTGIYDFSWVAEYAKKDDAERPLIMDIGGGQGQMIRAVLEETPGIPRNRCYLQDRPEVIQPVTQKSASDPVLKDVQKVVVNFHKEQPVKGALIYLIRRVIHDYTDDDCVNILKIVADALPADEPRARILINDQINTEDPAPFVAAYDVLMMTVASLERSEKQFEALAKRAGLEVVRVHRKEGTTLGVVECKKAGVS</sequence>
<dbReference type="PANTHER" id="PTHR43712:SF16">
    <property type="entry name" value="O-METHYLTRANSFERASE ELCB"/>
    <property type="match status" value="1"/>
</dbReference>
<keyword evidence="3" id="KW-0949">S-adenosyl-L-methionine</keyword>
<name>M7T0R0_EUTLA</name>
<evidence type="ECO:0000256" key="1">
    <source>
        <dbReference type="ARBA" id="ARBA00022603"/>
    </source>
</evidence>
<keyword evidence="2 6" id="KW-0808">Transferase</keyword>
<evidence type="ECO:0000256" key="2">
    <source>
        <dbReference type="ARBA" id="ARBA00022679"/>
    </source>
</evidence>
<dbReference type="EMBL" id="KB705445">
    <property type="protein sequence ID" value="EMR72499.1"/>
    <property type="molecule type" value="Genomic_DNA"/>
</dbReference>
<dbReference type="Gene3D" id="1.10.10.10">
    <property type="entry name" value="Winged helix-like DNA-binding domain superfamily/Winged helix DNA-binding domain"/>
    <property type="match status" value="1"/>
</dbReference>
<feature type="active site" description="Proton acceptor" evidence="4">
    <location>
        <position position="310"/>
    </location>
</feature>
<keyword evidence="7" id="KW-1185">Reference proteome</keyword>
<dbReference type="InterPro" id="IPR016461">
    <property type="entry name" value="COMT-like"/>
</dbReference>
<evidence type="ECO:0000256" key="4">
    <source>
        <dbReference type="PIRSR" id="PIRSR005739-1"/>
    </source>
</evidence>
<dbReference type="GO" id="GO:0032259">
    <property type="term" value="P:methylation"/>
    <property type="evidence" value="ECO:0007669"/>
    <property type="project" value="UniProtKB-KW"/>
</dbReference>
<dbReference type="Pfam" id="PF00891">
    <property type="entry name" value="Methyltransf_2"/>
    <property type="match status" value="1"/>
</dbReference>
<dbReference type="PROSITE" id="PS51683">
    <property type="entry name" value="SAM_OMT_II"/>
    <property type="match status" value="1"/>
</dbReference>
<gene>
    <name evidence="6" type="ORF">UCREL1_447</name>
</gene>
<dbReference type="SUPFAM" id="SSF53335">
    <property type="entry name" value="S-adenosyl-L-methionine-dependent methyltransferases"/>
    <property type="match status" value="1"/>
</dbReference>
<dbReference type="PANTHER" id="PTHR43712">
    <property type="entry name" value="PUTATIVE (AFU_ORTHOLOGUE AFUA_4G14580)-RELATED"/>
    <property type="match status" value="1"/>
</dbReference>
<protein>
    <submittedName>
        <fullName evidence="6">Putative o-methyltransferase protein</fullName>
    </submittedName>
</protein>
<dbReference type="Gene3D" id="3.40.50.150">
    <property type="entry name" value="Vaccinia Virus protein VP39"/>
    <property type="match status" value="1"/>
</dbReference>
<dbReference type="OMA" id="VYDFSWV"/>
<keyword evidence="1 6" id="KW-0489">Methyltransferase</keyword>
<dbReference type="KEGG" id="ela:UCREL1_447"/>
<dbReference type="Proteomes" id="UP000012174">
    <property type="component" value="Unassembled WGS sequence"/>
</dbReference>
<dbReference type="OrthoDB" id="1535081at2759"/>